<evidence type="ECO:0000259" key="8">
    <source>
        <dbReference type="PROSITE" id="PS50850"/>
    </source>
</evidence>
<dbReference type="GO" id="GO:0005886">
    <property type="term" value="C:plasma membrane"/>
    <property type="evidence" value="ECO:0007669"/>
    <property type="project" value="UniProtKB-SubCell"/>
</dbReference>
<evidence type="ECO:0000256" key="2">
    <source>
        <dbReference type="ARBA" id="ARBA00022448"/>
    </source>
</evidence>
<comment type="subcellular location">
    <subcellularLocation>
        <location evidence="1">Cell membrane</location>
        <topology evidence="1">Multi-pass membrane protein</topology>
    </subcellularLocation>
</comment>
<evidence type="ECO:0000256" key="5">
    <source>
        <dbReference type="ARBA" id="ARBA00022989"/>
    </source>
</evidence>
<keyword evidence="2" id="KW-0813">Transport</keyword>
<evidence type="ECO:0000256" key="4">
    <source>
        <dbReference type="ARBA" id="ARBA00022692"/>
    </source>
</evidence>
<organism evidence="9 10">
    <name type="scientific">Actinacidiphila rubida</name>
    <dbReference type="NCBI Taxonomy" id="310780"/>
    <lineage>
        <taxon>Bacteria</taxon>
        <taxon>Bacillati</taxon>
        <taxon>Actinomycetota</taxon>
        <taxon>Actinomycetes</taxon>
        <taxon>Kitasatosporales</taxon>
        <taxon>Streptomycetaceae</taxon>
        <taxon>Actinacidiphila</taxon>
    </lineage>
</organism>
<evidence type="ECO:0000256" key="1">
    <source>
        <dbReference type="ARBA" id="ARBA00004651"/>
    </source>
</evidence>
<dbReference type="RefSeq" id="WP_075016643.1">
    <property type="nucleotide sequence ID" value="NZ_FODD01000008.1"/>
</dbReference>
<feature type="transmembrane region" description="Helical" evidence="7">
    <location>
        <begin position="391"/>
        <end position="411"/>
    </location>
</feature>
<keyword evidence="5 7" id="KW-1133">Transmembrane helix</keyword>
<accession>A0A1H8IDV5</accession>
<dbReference type="PANTHER" id="PTHR23513:SF11">
    <property type="entry name" value="STAPHYLOFERRIN A TRANSPORTER"/>
    <property type="match status" value="1"/>
</dbReference>
<name>A0A1H8IDV5_9ACTN</name>
<evidence type="ECO:0000313" key="9">
    <source>
        <dbReference type="EMBL" id="SEN66471.1"/>
    </source>
</evidence>
<keyword evidence="3" id="KW-1003">Cell membrane</keyword>
<dbReference type="PANTHER" id="PTHR23513">
    <property type="entry name" value="INTEGRAL MEMBRANE EFFLUX PROTEIN-RELATED"/>
    <property type="match status" value="1"/>
</dbReference>
<feature type="transmembrane region" description="Helical" evidence="7">
    <location>
        <begin position="94"/>
        <end position="114"/>
    </location>
</feature>
<feature type="transmembrane region" description="Helical" evidence="7">
    <location>
        <begin position="65"/>
        <end position="87"/>
    </location>
</feature>
<feature type="transmembrane region" description="Helical" evidence="7">
    <location>
        <begin position="363"/>
        <end position="385"/>
    </location>
</feature>
<keyword evidence="6 7" id="KW-0472">Membrane</keyword>
<evidence type="ECO:0000256" key="3">
    <source>
        <dbReference type="ARBA" id="ARBA00022475"/>
    </source>
</evidence>
<dbReference type="AlphaFoldDB" id="A0A1H8IDV5"/>
<feature type="transmembrane region" description="Helical" evidence="7">
    <location>
        <begin position="302"/>
        <end position="331"/>
    </location>
</feature>
<dbReference type="InterPro" id="IPR020846">
    <property type="entry name" value="MFS_dom"/>
</dbReference>
<feature type="transmembrane region" description="Helical" evidence="7">
    <location>
        <begin position="186"/>
        <end position="205"/>
    </location>
</feature>
<feature type="transmembrane region" description="Helical" evidence="7">
    <location>
        <begin position="337"/>
        <end position="356"/>
    </location>
</feature>
<dbReference type="InterPro" id="IPR010290">
    <property type="entry name" value="TM_effector"/>
</dbReference>
<dbReference type="InterPro" id="IPR036259">
    <property type="entry name" value="MFS_trans_sf"/>
</dbReference>
<keyword evidence="4 7" id="KW-0812">Transmembrane</keyword>
<keyword evidence="10" id="KW-1185">Reference proteome</keyword>
<feature type="transmembrane region" description="Helical" evidence="7">
    <location>
        <begin position="269"/>
        <end position="290"/>
    </location>
</feature>
<dbReference type="SUPFAM" id="SSF103473">
    <property type="entry name" value="MFS general substrate transporter"/>
    <property type="match status" value="1"/>
</dbReference>
<reference evidence="9 10" key="1">
    <citation type="submission" date="2016-10" db="EMBL/GenBank/DDBJ databases">
        <authorList>
            <person name="de Groot N.N."/>
        </authorList>
    </citation>
    <scope>NUCLEOTIDE SEQUENCE [LARGE SCALE GENOMIC DNA]</scope>
    <source>
        <strain evidence="9 10">CGMCC 4.2026</strain>
    </source>
</reference>
<dbReference type="PROSITE" id="PS50850">
    <property type="entry name" value="MFS"/>
    <property type="match status" value="1"/>
</dbReference>
<evidence type="ECO:0000256" key="6">
    <source>
        <dbReference type="ARBA" id="ARBA00023136"/>
    </source>
</evidence>
<feature type="transmembrane region" description="Helical" evidence="7">
    <location>
        <begin position="239"/>
        <end position="257"/>
    </location>
</feature>
<evidence type="ECO:0000256" key="7">
    <source>
        <dbReference type="SAM" id="Phobius"/>
    </source>
</evidence>
<evidence type="ECO:0000313" key="10">
    <source>
        <dbReference type="Proteomes" id="UP000181951"/>
    </source>
</evidence>
<dbReference type="OrthoDB" id="9775268at2"/>
<gene>
    <name evidence="9" type="ORF">SAMN05216267_100819</name>
</gene>
<proteinExistence type="predicted"/>
<dbReference type="Pfam" id="PF05977">
    <property type="entry name" value="MFS_3"/>
    <property type="match status" value="1"/>
</dbReference>
<dbReference type="Gene3D" id="1.20.1250.20">
    <property type="entry name" value="MFS general substrate transporter like domains"/>
    <property type="match status" value="1"/>
</dbReference>
<sequence>MTVRQEAGAERPEASGPSSLAPLRLRTFRGLWLAQLGSNVGTWMQTVGAQWMLVHQPNAPTLTSLVQAASLLPVLFLSLPAGVLADVLDRRRLLIALSVAMTAVSAALAILTAAGLTTPAVLIALVFLMGCGSALTGPGWQAIQPELVPREQIPAAASLGSLNVNLARAVGPALAGVLVAVTGPGVVFGINAVSFLGVVAALFAWRRAAPPAGSSPERMRAALSAGTRYVRNAPGVRRVMLRAALFVLPASALWSLLPVVSSRRLGLGAGGYGLLLGALGVGAIAGAVTIKRVRNTVGRNLLLALSSVAFAAGSAVAAVVTVPVVVALVLVVTGVGWLYALSTLNTTLQLALPAWVRARGLAVYLMVFLGGQGIGSLVWGLLAQAAGTRPVLLAAAGLLPLTALSLTRWPMYTRTGTFDREIVAPWPEPMIALGTDIDSAGGPVMVQIAYTVPAGRTGAFRDAMTALSVSRRRTGASHWSLYQDAGEPTHWVEVFDVPSWEEHLRQHQSRLTAYDASLADRARALSTTEPVVHHLVTPSGGRGTPS</sequence>
<dbReference type="STRING" id="310780.SAMN05216267_100819"/>
<dbReference type="CDD" id="cd06173">
    <property type="entry name" value="MFS_MefA_like"/>
    <property type="match status" value="1"/>
</dbReference>
<dbReference type="GO" id="GO:0022857">
    <property type="term" value="F:transmembrane transporter activity"/>
    <property type="evidence" value="ECO:0007669"/>
    <property type="project" value="InterPro"/>
</dbReference>
<protein>
    <submittedName>
        <fullName evidence="9">Predicted arabinose efflux permease, MFS family</fullName>
    </submittedName>
</protein>
<dbReference type="Proteomes" id="UP000181951">
    <property type="component" value="Unassembled WGS sequence"/>
</dbReference>
<dbReference type="EMBL" id="FODD01000008">
    <property type="protein sequence ID" value="SEN66471.1"/>
    <property type="molecule type" value="Genomic_DNA"/>
</dbReference>
<feature type="domain" description="Major facilitator superfamily (MFS) profile" evidence="8">
    <location>
        <begin position="1"/>
        <end position="414"/>
    </location>
</feature>
<feature type="transmembrane region" description="Helical" evidence="7">
    <location>
        <begin position="120"/>
        <end position="143"/>
    </location>
</feature>